<dbReference type="Proteomes" id="UP000326950">
    <property type="component" value="Unassembled WGS sequence"/>
</dbReference>
<keyword evidence="3" id="KW-1185">Reference proteome</keyword>
<keyword evidence="1" id="KW-1133">Transmembrane helix</keyword>
<name>A0A5N6VB80_ASPTM</name>
<reference evidence="2 3" key="1">
    <citation type="submission" date="2019-04" db="EMBL/GenBank/DDBJ databases">
        <title>Friends and foes A comparative genomics study of 23 Aspergillus species from section Flavi.</title>
        <authorList>
            <consortium name="DOE Joint Genome Institute"/>
            <person name="Kjaerbolling I."/>
            <person name="Vesth T."/>
            <person name="Frisvad J.C."/>
            <person name="Nybo J.L."/>
            <person name="Theobald S."/>
            <person name="Kildgaard S."/>
            <person name="Isbrandt T."/>
            <person name="Kuo A."/>
            <person name="Sato A."/>
            <person name="Lyhne E.K."/>
            <person name="Kogle M.E."/>
            <person name="Wiebenga A."/>
            <person name="Kun R.S."/>
            <person name="Lubbers R.J."/>
            <person name="Makela M.R."/>
            <person name="Barry K."/>
            <person name="Chovatia M."/>
            <person name="Clum A."/>
            <person name="Daum C."/>
            <person name="Haridas S."/>
            <person name="He G."/>
            <person name="LaButti K."/>
            <person name="Lipzen A."/>
            <person name="Mondo S."/>
            <person name="Riley R."/>
            <person name="Salamov A."/>
            <person name="Simmons B.A."/>
            <person name="Magnuson J.K."/>
            <person name="Henrissat B."/>
            <person name="Mortensen U.H."/>
            <person name="Larsen T.O."/>
            <person name="Devries R.P."/>
            <person name="Grigoriev I.V."/>
            <person name="Machida M."/>
            <person name="Baker S.E."/>
            <person name="Andersen M.R."/>
        </authorList>
    </citation>
    <scope>NUCLEOTIDE SEQUENCE [LARGE SCALE GENOMIC DNA]</scope>
    <source>
        <strain evidence="2 3">CBS 117626</strain>
    </source>
</reference>
<evidence type="ECO:0000313" key="3">
    <source>
        <dbReference type="Proteomes" id="UP000326950"/>
    </source>
</evidence>
<feature type="transmembrane region" description="Helical" evidence="1">
    <location>
        <begin position="31"/>
        <end position="54"/>
    </location>
</feature>
<proteinExistence type="predicted"/>
<evidence type="ECO:0000256" key="1">
    <source>
        <dbReference type="SAM" id="Phobius"/>
    </source>
</evidence>
<sequence length="60" mass="6914">MKLHLIYFLLAASAMISLDDVYRYYTSSFEYWMVACMTCALVTPSTNMSITLYMSAFDFA</sequence>
<gene>
    <name evidence="2" type="ORF">BDV40DRAFT_252389</name>
</gene>
<evidence type="ECO:0000313" key="2">
    <source>
        <dbReference type="EMBL" id="KAE8168093.1"/>
    </source>
</evidence>
<dbReference type="EMBL" id="ML738587">
    <property type="protein sequence ID" value="KAE8168093.1"/>
    <property type="molecule type" value="Genomic_DNA"/>
</dbReference>
<keyword evidence="1" id="KW-0812">Transmembrane</keyword>
<accession>A0A5N6VB80</accession>
<protein>
    <submittedName>
        <fullName evidence="2">Uncharacterized protein</fullName>
    </submittedName>
</protein>
<keyword evidence="1" id="KW-0472">Membrane</keyword>
<organism evidence="2 3">
    <name type="scientific">Aspergillus tamarii</name>
    <dbReference type="NCBI Taxonomy" id="41984"/>
    <lineage>
        <taxon>Eukaryota</taxon>
        <taxon>Fungi</taxon>
        <taxon>Dikarya</taxon>
        <taxon>Ascomycota</taxon>
        <taxon>Pezizomycotina</taxon>
        <taxon>Eurotiomycetes</taxon>
        <taxon>Eurotiomycetidae</taxon>
        <taxon>Eurotiales</taxon>
        <taxon>Aspergillaceae</taxon>
        <taxon>Aspergillus</taxon>
        <taxon>Aspergillus subgen. Circumdati</taxon>
    </lineage>
</organism>
<dbReference type="AlphaFoldDB" id="A0A5N6VB80"/>